<comment type="caution">
    <text evidence="1">The sequence shown here is derived from an EMBL/GenBank/DDBJ whole genome shotgun (WGS) entry which is preliminary data.</text>
</comment>
<dbReference type="AlphaFoldDB" id="X1CXW5"/>
<name>X1CXW5_9ZZZZ</name>
<dbReference type="EMBL" id="BART01031344">
    <property type="protein sequence ID" value="GAH13346.1"/>
    <property type="molecule type" value="Genomic_DNA"/>
</dbReference>
<sequence length="57" mass="6583">AFADKNKTGFYFYFLEYGFRGVAGLRMLDKSARSKGTQALNDVTNQLKKLIEKQFKK</sequence>
<protein>
    <submittedName>
        <fullName evidence="1">Uncharacterized protein</fullName>
    </submittedName>
</protein>
<organism evidence="1">
    <name type="scientific">marine sediment metagenome</name>
    <dbReference type="NCBI Taxonomy" id="412755"/>
    <lineage>
        <taxon>unclassified sequences</taxon>
        <taxon>metagenomes</taxon>
        <taxon>ecological metagenomes</taxon>
    </lineage>
</organism>
<accession>X1CXW5</accession>
<evidence type="ECO:0000313" key="1">
    <source>
        <dbReference type="EMBL" id="GAH13346.1"/>
    </source>
</evidence>
<reference evidence="1" key="1">
    <citation type="journal article" date="2014" name="Front. Microbiol.">
        <title>High frequency of phylogenetically diverse reductive dehalogenase-homologous genes in deep subseafloor sedimentary metagenomes.</title>
        <authorList>
            <person name="Kawai M."/>
            <person name="Futagami T."/>
            <person name="Toyoda A."/>
            <person name="Takaki Y."/>
            <person name="Nishi S."/>
            <person name="Hori S."/>
            <person name="Arai W."/>
            <person name="Tsubouchi T."/>
            <person name="Morono Y."/>
            <person name="Uchiyama I."/>
            <person name="Ito T."/>
            <person name="Fujiyama A."/>
            <person name="Inagaki F."/>
            <person name="Takami H."/>
        </authorList>
    </citation>
    <scope>NUCLEOTIDE SEQUENCE</scope>
    <source>
        <strain evidence="1">Expedition CK06-06</strain>
    </source>
</reference>
<proteinExistence type="predicted"/>
<gene>
    <name evidence="1" type="ORF">S01H4_54460</name>
</gene>
<feature type="non-terminal residue" evidence="1">
    <location>
        <position position="1"/>
    </location>
</feature>